<protein>
    <submittedName>
        <fullName evidence="1">Glycerate 2-kinase</fullName>
        <ecNumber evidence="1">2.7.1.165</ecNumber>
    </submittedName>
</protein>
<dbReference type="EMBL" id="JZWS03000002">
    <property type="protein sequence ID" value="MEW9491052.1"/>
    <property type="molecule type" value="Genomic_DNA"/>
</dbReference>
<dbReference type="Proteomes" id="UP000053480">
    <property type="component" value="Unassembled WGS sequence"/>
</dbReference>
<accession>A0ACC6TME8</accession>
<dbReference type="EC" id="2.7.1.165" evidence="1"/>
<gene>
    <name evidence="1" type="ORF">TQ35_0002475</name>
</gene>
<comment type="caution">
    <text evidence="1">The sequence shown here is derived from an EMBL/GenBank/DDBJ whole genome shotgun (WGS) entry which is preliminary data.</text>
</comment>
<proteinExistence type="predicted"/>
<name>A0ACC6TME8_9CREN</name>
<evidence type="ECO:0000313" key="2">
    <source>
        <dbReference type="Proteomes" id="UP000053480"/>
    </source>
</evidence>
<reference evidence="1" key="1">
    <citation type="submission" date="2024-07" db="EMBL/GenBank/DDBJ databases">
        <title>Metagenome and Metagenome-Assembled Genomes of Archaea from a hot spring from the geothermal field of Los Azufres, Mexico.</title>
        <authorList>
            <person name="Marin-Paredes R."/>
            <person name="Martinez-Romero E."/>
            <person name="Servin-Garciduenas L.E."/>
        </authorList>
    </citation>
    <scope>NUCLEOTIDE SEQUENCE</scope>
    <source>
        <strain evidence="1">AZ1-454</strain>
    </source>
</reference>
<keyword evidence="1" id="KW-0808">Transferase</keyword>
<evidence type="ECO:0000313" key="1">
    <source>
        <dbReference type="EMBL" id="MEW9491052.1"/>
    </source>
</evidence>
<sequence length="400" mass="44125">MDEIVRKILEFSDPYLVLKEKVKIEGNKLTYGNFSVTFERPLLISVGKASYKMAKFFLERVKPVRSVVVTPKGSNVVLDAEVIESTHPNVSELSVRSAREIKEALAKENYDLVLFLLSGGASALMEDPIIPLEEFYELNRTLVSSGLSINEINVVRKHLSTVKGGNLALLSKAPVVTFIVSDVPGNDLSSIGSGPTAPDPSTVEDAREILSRIGLEKYSPFLKETPKNLENVRNFVILDNMQVLKRLSQILPNPFILTSEIRGEASSFGENLASIYNSSMEYSIPFSGRFSLIVGGEPEVTIRKGERVGKGGRNGEVALSFLKWVRKRGRFKLYAIATDGIDGNSEYAGCVIDEGLDLGYREINEALANHSSYELLEKYGVTVKTGLTYTNVNNVYLLIS</sequence>
<organism evidence="1 2">
    <name type="scientific">Candidatus Aramenus sulfurataquae</name>
    <dbReference type="NCBI Taxonomy" id="1326980"/>
    <lineage>
        <taxon>Archaea</taxon>
        <taxon>Thermoproteota</taxon>
        <taxon>Thermoprotei</taxon>
        <taxon>Sulfolobales</taxon>
        <taxon>Sulfolobaceae</taxon>
        <taxon>Candidatus Aramenus</taxon>
    </lineage>
</organism>